<dbReference type="PANTHER" id="PTHR46018">
    <property type="entry name" value="ZINC PHOSPHODIESTERASE ELAC PROTEIN 1"/>
    <property type="match status" value="1"/>
</dbReference>
<dbReference type="EMBL" id="HBGV01016515">
    <property type="protein sequence ID" value="CAD9510985.1"/>
    <property type="molecule type" value="Transcribed_RNA"/>
</dbReference>
<gene>
    <name evidence="9" type="ORF">HTAM1171_LOCUS10135</name>
</gene>
<evidence type="ECO:0000256" key="4">
    <source>
        <dbReference type="ARBA" id="ARBA00022722"/>
    </source>
</evidence>
<dbReference type="SUPFAM" id="SSF56281">
    <property type="entry name" value="Metallo-hydrolase/oxidoreductase"/>
    <property type="match status" value="1"/>
</dbReference>
<dbReference type="InterPro" id="IPR036866">
    <property type="entry name" value="RibonucZ/Hydroxyglut_hydro"/>
</dbReference>
<organism evidence="9">
    <name type="scientific">Helicotheca tamesis</name>
    <dbReference type="NCBI Taxonomy" id="374047"/>
    <lineage>
        <taxon>Eukaryota</taxon>
        <taxon>Sar</taxon>
        <taxon>Stramenopiles</taxon>
        <taxon>Ochrophyta</taxon>
        <taxon>Bacillariophyta</taxon>
        <taxon>Mediophyceae</taxon>
        <taxon>Lithodesmiophycidae</taxon>
        <taxon>Lithodesmiales</taxon>
        <taxon>Lithodesmiaceae</taxon>
        <taxon>Helicotheca</taxon>
    </lineage>
</organism>
<dbReference type="GO" id="GO:0046872">
    <property type="term" value="F:metal ion binding"/>
    <property type="evidence" value="ECO:0007669"/>
    <property type="project" value="UniProtKB-KW"/>
</dbReference>
<dbReference type="Pfam" id="PF23023">
    <property type="entry name" value="Anti-Pycsar_Apyc1"/>
    <property type="match status" value="1"/>
</dbReference>
<protein>
    <submittedName>
        <fullName evidence="9">Uncharacterized protein</fullName>
    </submittedName>
</protein>
<keyword evidence="7" id="KW-0378">Hydrolase</keyword>
<keyword evidence="8" id="KW-0862">Zinc</keyword>
<dbReference type="PANTHER" id="PTHR46018:SF2">
    <property type="entry name" value="ZINC PHOSPHODIESTERASE ELAC PROTEIN 1"/>
    <property type="match status" value="1"/>
</dbReference>
<comment type="cofactor">
    <cofactor evidence="1">
        <name>Zn(2+)</name>
        <dbReference type="ChEBI" id="CHEBI:29105"/>
    </cofactor>
</comment>
<dbReference type="GO" id="GO:0042781">
    <property type="term" value="F:3'-tRNA processing endoribonuclease activity"/>
    <property type="evidence" value="ECO:0007669"/>
    <property type="project" value="TreeGrafter"/>
</dbReference>
<evidence type="ECO:0000256" key="3">
    <source>
        <dbReference type="ARBA" id="ARBA00022694"/>
    </source>
</evidence>
<dbReference type="Gene3D" id="3.60.15.10">
    <property type="entry name" value="Ribonuclease Z/Hydroxyacylglutathione hydrolase-like"/>
    <property type="match status" value="1"/>
</dbReference>
<evidence type="ECO:0000313" key="9">
    <source>
        <dbReference type="EMBL" id="CAD9510985.1"/>
    </source>
</evidence>
<evidence type="ECO:0000256" key="7">
    <source>
        <dbReference type="ARBA" id="ARBA00022801"/>
    </source>
</evidence>
<keyword evidence="4" id="KW-0540">Nuclease</keyword>
<keyword evidence="5" id="KW-0479">Metal-binding</keyword>
<proteinExistence type="inferred from homology"/>
<evidence type="ECO:0000256" key="1">
    <source>
        <dbReference type="ARBA" id="ARBA00001947"/>
    </source>
</evidence>
<dbReference type="GO" id="GO:0005634">
    <property type="term" value="C:nucleus"/>
    <property type="evidence" value="ECO:0007669"/>
    <property type="project" value="TreeGrafter"/>
</dbReference>
<keyword evidence="3" id="KW-0819">tRNA processing</keyword>
<accession>A0A7S2I716</accession>
<reference evidence="9" key="1">
    <citation type="submission" date="2021-01" db="EMBL/GenBank/DDBJ databases">
        <authorList>
            <person name="Corre E."/>
            <person name="Pelletier E."/>
            <person name="Niang G."/>
            <person name="Scheremetjew M."/>
            <person name="Finn R."/>
            <person name="Kale V."/>
            <person name="Holt S."/>
            <person name="Cochrane G."/>
            <person name="Meng A."/>
            <person name="Brown T."/>
            <person name="Cohen L."/>
        </authorList>
    </citation>
    <scope>NUCLEOTIDE SEQUENCE</scope>
    <source>
        <strain evidence="9">CCMP826</strain>
    </source>
</reference>
<evidence type="ECO:0000256" key="5">
    <source>
        <dbReference type="ARBA" id="ARBA00022723"/>
    </source>
</evidence>
<dbReference type="AlphaFoldDB" id="A0A7S2I716"/>
<name>A0A7S2I716_9STRA</name>
<dbReference type="HAMAP" id="MF_01818">
    <property type="entry name" value="RNase_Z_BN"/>
    <property type="match status" value="1"/>
</dbReference>
<evidence type="ECO:0000256" key="2">
    <source>
        <dbReference type="ARBA" id="ARBA00011738"/>
    </source>
</evidence>
<comment type="subunit">
    <text evidence="2">Homodimer.</text>
</comment>
<keyword evidence="6" id="KW-0255">Endonuclease</keyword>
<evidence type="ECO:0000256" key="8">
    <source>
        <dbReference type="ARBA" id="ARBA00022833"/>
    </source>
</evidence>
<evidence type="ECO:0000256" key="6">
    <source>
        <dbReference type="ARBA" id="ARBA00022759"/>
    </source>
</evidence>
<sequence>MLSPTVSNVRPRPRDGRATIGMVREFSTKIRVEYVDRIEMSDVKKPIHTYLRTCLPEEAIHGDDEKARNNERVDSGFAVSFLGTGGGGVNSARRIGSGTALRLSGTTFLFDACEGIQRQLTFSRIFMKDITKIFVTHLHGDHVYGLPGLLLSLQIAGKGSLRSDGSNSLQEKPVIRVYGPPGLYNFLAMTLTLSCSPISYANIVVYELMGGQNERGPRERNRIHRAKKGSVGKQNKQASHKNIFLGNYPEISYANLARRSIQRNDDGTWTIEETDNISELLMKGVEDVSLSNEVNAGPLRRFNIKAAEVFHQPGVQTFGFTVEESTPPRKINAAKATELGVRPGPKYKLLKNGFPVMSDDESKEIKPEQVVADPVRPRKFAIIGDNSRISRPMEQLCQGADVLVHEATILDNHDDKKALKRGHSSALTAGKVAREVKAKALVLNHFSPKLSPEEMDDIVQSAEKSNSGVSQIAASFDFMELWVPRGGYDF</sequence>
<dbReference type="InterPro" id="IPR013471">
    <property type="entry name" value="RNase_Z/BN"/>
</dbReference>